<evidence type="ECO:0008006" key="4">
    <source>
        <dbReference type="Google" id="ProtNLM"/>
    </source>
</evidence>
<dbReference type="AlphaFoldDB" id="A0AAX0Q7H2"/>
<accession>A0AAX0Q7H2</accession>
<dbReference type="PANTHER" id="PTHR39327:SF1">
    <property type="entry name" value="BLR5470 PROTEIN"/>
    <property type="match status" value="1"/>
</dbReference>
<keyword evidence="3" id="KW-1185">Reference proteome</keyword>
<proteinExistence type="predicted"/>
<dbReference type="PANTHER" id="PTHR39327">
    <property type="match status" value="1"/>
</dbReference>
<gene>
    <name evidence="2" type="ORF">ASJ83_08145</name>
</gene>
<evidence type="ECO:0000313" key="3">
    <source>
        <dbReference type="Proteomes" id="UP000243820"/>
    </source>
</evidence>
<dbReference type="RefSeq" id="WP_095642191.1">
    <property type="nucleotide sequence ID" value="NZ_LMVO01000017.1"/>
</dbReference>
<protein>
    <recommendedName>
        <fullName evidence="4">Transglutaminase-like domain-containing protein</fullName>
    </recommendedName>
</protein>
<comment type="caution">
    <text evidence="2">The sequence shown here is derived from an EMBL/GenBank/DDBJ whole genome shotgun (WGS) entry which is preliminary data.</text>
</comment>
<organism evidence="2 3">
    <name type="scientific">Methanocorpusculum parvum</name>
    <dbReference type="NCBI Taxonomy" id="2193"/>
    <lineage>
        <taxon>Archaea</taxon>
        <taxon>Methanobacteriati</taxon>
        <taxon>Methanobacteriota</taxon>
        <taxon>Stenosarchaea group</taxon>
        <taxon>Methanomicrobia</taxon>
        <taxon>Methanomicrobiales</taxon>
        <taxon>Methanocorpusculaceae</taxon>
        <taxon>Methanocorpusculum</taxon>
    </lineage>
</organism>
<dbReference type="PROSITE" id="PS51257">
    <property type="entry name" value="PROKAR_LIPOPROTEIN"/>
    <property type="match status" value="1"/>
</dbReference>
<evidence type="ECO:0000313" key="2">
    <source>
        <dbReference type="EMBL" id="PAV09293.1"/>
    </source>
</evidence>
<keyword evidence="1" id="KW-0175">Coiled coil</keyword>
<dbReference type="EMBL" id="LMVO01000017">
    <property type="protein sequence ID" value="PAV09293.1"/>
    <property type="molecule type" value="Genomic_DNA"/>
</dbReference>
<dbReference type="InterPro" id="IPR010319">
    <property type="entry name" value="Transglutaminase-like_Cys_pept"/>
</dbReference>
<sequence length="424" mass="47671">MKKIILLAVLLVIISSAGCYLCILSANPQIYPDNAYTDSLSAEYIFPFKNTSITLFVSVPASIYHGAKDTGSKYLPYTKITSREYYADFTNDPLQEEMYTQILTQTASVKHTLDLTDDEYLELLSTFVQSIHYHTKDEYRYPVETIIDQYGDCDDKSILLAGLLTRAGYDAVLLIFDEESHAAVGIKTADATAYPDTGGYAVIETTDFSYITDRSFQFEDGSSLSSAPSVISVGTGTKTYTSGSQITVILNYRDKAASLIDRLSREGAEKTEDLDEMEDALTEYEIRLSSLDSSMQTAISAYNTYADLADSIVSQQKKLNRDLRAGKITDNAYSSEWETLNASYTEYLTKADDAYQNYTAYYAEYQKLYAEYQAYYAAYAASYTDYSSTVSEQNRHIDIYNLIITEPYNREHVYQTVLHAPALI</sequence>
<reference evidence="2 3" key="1">
    <citation type="journal article" date="2017" name="BMC Genomics">
        <title>Genomic analysis of methanogenic archaea reveals a shift towards energy conservation.</title>
        <authorList>
            <person name="Gilmore S.P."/>
            <person name="Henske J.K."/>
            <person name="Sexton J.A."/>
            <person name="Solomon K.V."/>
            <person name="Seppala S."/>
            <person name="Yoo J.I."/>
            <person name="Huyett L.M."/>
            <person name="Pressman A."/>
            <person name="Cogan J.Z."/>
            <person name="Kivenson V."/>
            <person name="Peng X."/>
            <person name="Tan Y."/>
            <person name="Valentine D.L."/>
            <person name="O'Malley M.A."/>
        </authorList>
    </citation>
    <scope>NUCLEOTIDE SEQUENCE [LARGE SCALE GENOMIC DNA]</scope>
    <source>
        <strain evidence="2 3">XII</strain>
    </source>
</reference>
<dbReference type="Proteomes" id="UP000243820">
    <property type="component" value="Unassembled WGS sequence"/>
</dbReference>
<evidence type="ECO:0000256" key="1">
    <source>
        <dbReference type="SAM" id="Coils"/>
    </source>
</evidence>
<feature type="coiled-coil region" evidence="1">
    <location>
        <begin position="260"/>
        <end position="294"/>
    </location>
</feature>
<dbReference type="Gene3D" id="3.10.620.30">
    <property type="match status" value="1"/>
</dbReference>
<name>A0AAX0Q7H2_9EURY</name>